<dbReference type="RefSeq" id="XP_014679715.1">
    <property type="nucleotide sequence ID" value="XM_014824229.1"/>
</dbReference>
<sequence>MPLTHTISKSELKRGDHIYVSRTLHSHHGIWDGREVIHFRGRQCNNEFNARIRRDALHVFLDGAKLKIFRYGMSKRDTWYKINYLSSTQESDPPDTVMARAELRDKDYNLIFNSCQHFALWCKMGERAGN</sequence>
<dbReference type="PANTHER" id="PTHR46137:SF3">
    <property type="entry name" value="OS05G0310600 PROTEIN"/>
    <property type="match status" value="1"/>
</dbReference>
<dbReference type="PROSITE" id="PS51934">
    <property type="entry name" value="LRAT"/>
    <property type="match status" value="1"/>
</dbReference>
<evidence type="ECO:0000313" key="3">
    <source>
        <dbReference type="RefSeq" id="XP_014679715.1"/>
    </source>
</evidence>
<name>A0ABM1F5J4_PRICU</name>
<dbReference type="Pfam" id="PF04970">
    <property type="entry name" value="LRAT"/>
    <property type="match status" value="1"/>
</dbReference>
<protein>
    <submittedName>
        <fullName evidence="3">Uncharacterized protein LOC106819619</fullName>
    </submittedName>
</protein>
<keyword evidence="2" id="KW-1185">Reference proteome</keyword>
<dbReference type="Proteomes" id="UP000695022">
    <property type="component" value="Unplaced"/>
</dbReference>
<dbReference type="Gene3D" id="3.90.1720.10">
    <property type="entry name" value="endopeptidase domain like (from Nostoc punctiforme)"/>
    <property type="match status" value="1"/>
</dbReference>
<evidence type="ECO:0000313" key="2">
    <source>
        <dbReference type="Proteomes" id="UP000695022"/>
    </source>
</evidence>
<evidence type="ECO:0000259" key="1">
    <source>
        <dbReference type="PROSITE" id="PS51934"/>
    </source>
</evidence>
<organism evidence="2 3">
    <name type="scientific">Priapulus caudatus</name>
    <name type="common">Priapulid worm</name>
    <dbReference type="NCBI Taxonomy" id="37621"/>
    <lineage>
        <taxon>Eukaryota</taxon>
        <taxon>Metazoa</taxon>
        <taxon>Ecdysozoa</taxon>
        <taxon>Scalidophora</taxon>
        <taxon>Priapulida</taxon>
        <taxon>Priapulimorpha</taxon>
        <taxon>Priapulimorphida</taxon>
        <taxon>Priapulidae</taxon>
        <taxon>Priapulus</taxon>
    </lineage>
</organism>
<reference evidence="3" key="1">
    <citation type="submission" date="2025-08" db="UniProtKB">
        <authorList>
            <consortium name="RefSeq"/>
        </authorList>
    </citation>
    <scope>IDENTIFICATION</scope>
</reference>
<feature type="non-terminal residue" evidence="3">
    <location>
        <position position="130"/>
    </location>
</feature>
<gene>
    <name evidence="3" type="primary">LOC106819619</name>
</gene>
<accession>A0ABM1F5J4</accession>
<dbReference type="InterPro" id="IPR007053">
    <property type="entry name" value="LRAT_dom"/>
</dbReference>
<proteinExistence type="predicted"/>
<feature type="domain" description="LRAT" evidence="1">
    <location>
        <begin position="17"/>
        <end position="130"/>
    </location>
</feature>
<dbReference type="GeneID" id="106819619"/>
<dbReference type="PANTHER" id="PTHR46137">
    <property type="entry name" value="OS05G0310600 PROTEIN"/>
    <property type="match status" value="1"/>
</dbReference>